<gene>
    <name evidence="7" type="ORF">GSCOC_T00031665001</name>
</gene>
<dbReference type="GO" id="GO:0016787">
    <property type="term" value="F:hydrolase activity"/>
    <property type="evidence" value="ECO:0007669"/>
    <property type="project" value="TreeGrafter"/>
</dbReference>
<name>A0A068URC0_COFCA</name>
<feature type="signal peptide" evidence="5">
    <location>
        <begin position="1"/>
        <end position="21"/>
    </location>
</feature>
<dbReference type="PANTHER" id="PTHR10426">
    <property type="entry name" value="STRICTOSIDINE SYNTHASE-RELATED"/>
    <property type="match status" value="1"/>
</dbReference>
<dbReference type="InterPro" id="IPR011042">
    <property type="entry name" value="6-blade_b-propeller_TolB-like"/>
</dbReference>
<dbReference type="AlphaFoldDB" id="A0A068URC0"/>
<dbReference type="Gene3D" id="2.120.10.30">
    <property type="entry name" value="TolB, C-terminal domain"/>
    <property type="match status" value="1"/>
</dbReference>
<feature type="domain" description="Strictosidine synthase conserved region" evidence="6">
    <location>
        <begin position="145"/>
        <end position="234"/>
    </location>
</feature>
<evidence type="ECO:0000256" key="5">
    <source>
        <dbReference type="SAM" id="SignalP"/>
    </source>
</evidence>
<dbReference type="Pfam" id="PF03088">
    <property type="entry name" value="Str_synth"/>
    <property type="match status" value="1"/>
</dbReference>
<accession>A0A068URC0</accession>
<dbReference type="PhylomeDB" id="A0A068URC0"/>
<feature type="chain" id="PRO_5001658177" description="Strictosidine synthase conserved region domain-containing protein" evidence="5">
    <location>
        <begin position="22"/>
        <end position="331"/>
    </location>
</feature>
<dbReference type="InParanoid" id="A0A068URC0"/>
<dbReference type="EMBL" id="HG739131">
    <property type="protein sequence ID" value="CDP10794.1"/>
    <property type="molecule type" value="Genomic_DNA"/>
</dbReference>
<dbReference type="SUPFAM" id="SSF63829">
    <property type="entry name" value="Calcium-dependent phosphotriesterase"/>
    <property type="match status" value="1"/>
</dbReference>
<keyword evidence="5" id="KW-0732">Signal</keyword>
<organism evidence="7 8">
    <name type="scientific">Coffea canephora</name>
    <name type="common">Robusta coffee</name>
    <dbReference type="NCBI Taxonomy" id="49390"/>
    <lineage>
        <taxon>Eukaryota</taxon>
        <taxon>Viridiplantae</taxon>
        <taxon>Streptophyta</taxon>
        <taxon>Embryophyta</taxon>
        <taxon>Tracheophyta</taxon>
        <taxon>Spermatophyta</taxon>
        <taxon>Magnoliopsida</taxon>
        <taxon>eudicotyledons</taxon>
        <taxon>Gunneridae</taxon>
        <taxon>Pentapetalae</taxon>
        <taxon>asterids</taxon>
        <taxon>lamiids</taxon>
        <taxon>Gentianales</taxon>
        <taxon>Rubiaceae</taxon>
        <taxon>Ixoroideae</taxon>
        <taxon>Gardenieae complex</taxon>
        <taxon>Bertiereae - Coffeeae clade</taxon>
        <taxon>Coffeeae</taxon>
        <taxon>Coffea</taxon>
    </lineage>
</organism>
<evidence type="ECO:0000313" key="7">
    <source>
        <dbReference type="EMBL" id="CDP10794.1"/>
    </source>
</evidence>
<evidence type="ECO:0000256" key="1">
    <source>
        <dbReference type="ARBA" id="ARBA00004116"/>
    </source>
</evidence>
<dbReference type="OMA" id="SSKMCGR"/>
<comment type="similarity">
    <text evidence="2">Belongs to the strictosidine synthase family.</text>
</comment>
<evidence type="ECO:0000256" key="4">
    <source>
        <dbReference type="ARBA" id="ARBA00023180"/>
    </source>
</evidence>
<dbReference type="InterPro" id="IPR018119">
    <property type="entry name" value="Strictosidine_synth_cons-reg"/>
</dbReference>
<sequence length="331" mass="35890">MLSCFLLLFFFCFPCSLQVHASHSFKKLILPSIGSEACAFDPHGGGPYTSLSDGRIVKYQGSRIGFTDFATTVANRSKKLCDGIVPGDNVELAAKCGRPIGLEFDQKTGDLYVIDAFHGPMVVGPKGGIATPLTSMDGVPVDVPDAIDVDPVTGTVFYTDIGPGILKIKNMTAFLLSGDTNGRLLKYDPKTRQRTVLLTGLSGPNGVAVSKDGSFVLISEYVAGRIRKFWVKGPKANSSEVLVNLPGSPDNIKRTGSGDFWVPVNIENLLPRKTTFPLAQKFNSYGQILETVNFYAEYNNIYITEVHQHLGSLYVASVYANFVGVFRGVRC</sequence>
<dbReference type="Gramene" id="CDP10794">
    <property type="protein sequence ID" value="CDP10794"/>
    <property type="gene ID" value="GSCOC_T00031665001"/>
</dbReference>
<evidence type="ECO:0000256" key="3">
    <source>
        <dbReference type="ARBA" id="ARBA00022554"/>
    </source>
</evidence>
<reference evidence="8" key="1">
    <citation type="journal article" date="2014" name="Science">
        <title>The coffee genome provides insight into the convergent evolution of caffeine biosynthesis.</title>
        <authorList>
            <person name="Denoeud F."/>
            <person name="Carretero-Paulet L."/>
            <person name="Dereeper A."/>
            <person name="Droc G."/>
            <person name="Guyot R."/>
            <person name="Pietrella M."/>
            <person name="Zheng C."/>
            <person name="Alberti A."/>
            <person name="Anthony F."/>
            <person name="Aprea G."/>
            <person name="Aury J.M."/>
            <person name="Bento P."/>
            <person name="Bernard M."/>
            <person name="Bocs S."/>
            <person name="Campa C."/>
            <person name="Cenci A."/>
            <person name="Combes M.C."/>
            <person name="Crouzillat D."/>
            <person name="Da Silva C."/>
            <person name="Daddiego L."/>
            <person name="De Bellis F."/>
            <person name="Dussert S."/>
            <person name="Garsmeur O."/>
            <person name="Gayraud T."/>
            <person name="Guignon V."/>
            <person name="Jahn K."/>
            <person name="Jamilloux V."/>
            <person name="Joet T."/>
            <person name="Labadie K."/>
            <person name="Lan T."/>
            <person name="Leclercq J."/>
            <person name="Lepelley M."/>
            <person name="Leroy T."/>
            <person name="Li L.T."/>
            <person name="Librado P."/>
            <person name="Lopez L."/>
            <person name="Munoz A."/>
            <person name="Noel B."/>
            <person name="Pallavicini A."/>
            <person name="Perrotta G."/>
            <person name="Poncet V."/>
            <person name="Pot D."/>
            <person name="Priyono X."/>
            <person name="Rigoreau M."/>
            <person name="Rouard M."/>
            <person name="Rozas J."/>
            <person name="Tranchant-Dubreuil C."/>
            <person name="VanBuren R."/>
            <person name="Zhang Q."/>
            <person name="Andrade A.C."/>
            <person name="Argout X."/>
            <person name="Bertrand B."/>
            <person name="de Kochko A."/>
            <person name="Graziosi G."/>
            <person name="Henry R.J."/>
            <person name="Jayarama X."/>
            <person name="Ming R."/>
            <person name="Nagai C."/>
            <person name="Rounsley S."/>
            <person name="Sankoff D."/>
            <person name="Giuliano G."/>
            <person name="Albert V.A."/>
            <person name="Wincker P."/>
            <person name="Lashermes P."/>
        </authorList>
    </citation>
    <scope>NUCLEOTIDE SEQUENCE [LARGE SCALE GENOMIC DNA]</scope>
    <source>
        <strain evidence="8">cv. DH200-94</strain>
    </source>
</reference>
<dbReference type="Proteomes" id="UP000295252">
    <property type="component" value="Chromosome VII"/>
</dbReference>
<evidence type="ECO:0000313" key="8">
    <source>
        <dbReference type="Proteomes" id="UP000295252"/>
    </source>
</evidence>
<dbReference type="STRING" id="49390.A0A068URC0"/>
<keyword evidence="4" id="KW-0325">Glycoprotein</keyword>
<protein>
    <recommendedName>
        <fullName evidence="6">Strictosidine synthase conserved region domain-containing protein</fullName>
    </recommendedName>
</protein>
<dbReference type="OrthoDB" id="5307922at2759"/>
<dbReference type="GO" id="GO:0005773">
    <property type="term" value="C:vacuole"/>
    <property type="evidence" value="ECO:0007669"/>
    <property type="project" value="UniProtKB-SubCell"/>
</dbReference>
<evidence type="ECO:0000259" key="6">
    <source>
        <dbReference type="Pfam" id="PF03088"/>
    </source>
</evidence>
<keyword evidence="8" id="KW-1185">Reference proteome</keyword>
<dbReference type="PANTHER" id="PTHR10426:SF136">
    <property type="entry name" value="PROTEIN STRICTOSIDINE SYNTHASE-LIKE 9-LIKE"/>
    <property type="match status" value="1"/>
</dbReference>
<proteinExistence type="inferred from homology"/>
<evidence type="ECO:0000256" key="2">
    <source>
        <dbReference type="ARBA" id="ARBA00009191"/>
    </source>
</evidence>
<comment type="subcellular location">
    <subcellularLocation>
        <location evidence="1">Vacuole</location>
    </subcellularLocation>
</comment>
<dbReference type="GO" id="GO:0012505">
    <property type="term" value="C:endomembrane system"/>
    <property type="evidence" value="ECO:0007669"/>
    <property type="project" value="TreeGrafter"/>
</dbReference>
<keyword evidence="3" id="KW-0926">Vacuole</keyword>